<dbReference type="InterPro" id="IPR052851">
    <property type="entry name" value="GCD1_mitochondrial"/>
</dbReference>
<feature type="region of interest" description="Disordered" evidence="1">
    <location>
        <begin position="259"/>
        <end position="303"/>
    </location>
</feature>
<dbReference type="PANTHER" id="PTHR35476:SF3">
    <property type="entry name" value="SMALL RIBOSOMAL SUBUNIT PROTEIN MS75"/>
    <property type="match status" value="1"/>
</dbReference>
<gene>
    <name evidence="2" type="ORF">HKI87_03g20010</name>
</gene>
<keyword evidence="3" id="KW-1185">Reference proteome</keyword>
<sequence>MGPCAQLVRGCSSLLARGGSRGLGASASAVVATGACLPSASASATFSPQKGGLAWQRFSSAAAGGKDREEGGETVSTDKFQDWWCLDLSFGRKKEAYEDCRLGEETKDEIYARHKKEGWTVERLAGYYRIRQQRVLGILALRELREEDEAAGVELDYGFETYANKETDTNKRRGSGEAHVKAMPSQPRYVQLTEGEENDYVDIETRLLQDSAKEEDKLVSEFRERLEYNMWKKGKDLERRVSRHKTAAKRPEEGWTFVVKPLDANGPPAFAVGPDGKKRELTESEQLFQDRRSGRPRRKIPAE</sequence>
<evidence type="ECO:0000256" key="1">
    <source>
        <dbReference type="SAM" id="MobiDB-lite"/>
    </source>
</evidence>
<feature type="compositionally biased region" description="Basic and acidic residues" evidence="1">
    <location>
        <begin position="275"/>
        <end position="293"/>
    </location>
</feature>
<name>A0AAX4P3X9_9CHLO</name>
<reference evidence="2 3" key="1">
    <citation type="submission" date="2024-03" db="EMBL/GenBank/DDBJ databases">
        <title>Complete genome sequence of the green alga Chloropicon roscoffensis RCC1871.</title>
        <authorList>
            <person name="Lemieux C."/>
            <person name="Pombert J.-F."/>
            <person name="Otis C."/>
            <person name="Turmel M."/>
        </authorList>
    </citation>
    <scope>NUCLEOTIDE SEQUENCE [LARGE SCALE GENOMIC DNA]</scope>
    <source>
        <strain evidence="2 3">RCC1871</strain>
    </source>
</reference>
<dbReference type="PANTHER" id="PTHR35476">
    <property type="entry name" value="MUCIN-LIKE PROTEIN"/>
    <property type="match status" value="1"/>
</dbReference>
<dbReference type="AlphaFoldDB" id="A0AAX4P3X9"/>
<accession>A0AAX4P3X9</accession>
<protein>
    <submittedName>
        <fullName evidence="2">Uncharacterized protein</fullName>
    </submittedName>
</protein>
<evidence type="ECO:0000313" key="2">
    <source>
        <dbReference type="EMBL" id="WZN60469.1"/>
    </source>
</evidence>
<dbReference type="EMBL" id="CP151503">
    <property type="protein sequence ID" value="WZN60469.1"/>
    <property type="molecule type" value="Genomic_DNA"/>
</dbReference>
<organism evidence="2 3">
    <name type="scientific">Chloropicon roscoffensis</name>
    <dbReference type="NCBI Taxonomy" id="1461544"/>
    <lineage>
        <taxon>Eukaryota</taxon>
        <taxon>Viridiplantae</taxon>
        <taxon>Chlorophyta</taxon>
        <taxon>Chloropicophyceae</taxon>
        <taxon>Chloropicales</taxon>
        <taxon>Chloropicaceae</taxon>
        <taxon>Chloropicon</taxon>
    </lineage>
</organism>
<evidence type="ECO:0000313" key="3">
    <source>
        <dbReference type="Proteomes" id="UP001472866"/>
    </source>
</evidence>
<feature type="compositionally biased region" description="Basic residues" evidence="1">
    <location>
        <begin position="294"/>
        <end position="303"/>
    </location>
</feature>
<proteinExistence type="predicted"/>
<dbReference type="Proteomes" id="UP001472866">
    <property type="component" value="Chromosome 03"/>
</dbReference>